<dbReference type="SMART" id="SM00530">
    <property type="entry name" value="HTH_XRE"/>
    <property type="match status" value="1"/>
</dbReference>
<keyword evidence="6" id="KW-1185">Reference proteome</keyword>
<dbReference type="Proteomes" id="UP001228139">
    <property type="component" value="Chromosome"/>
</dbReference>
<evidence type="ECO:0000313" key="5">
    <source>
        <dbReference type="EMBL" id="WLS79005.1"/>
    </source>
</evidence>
<dbReference type="SUPFAM" id="SSF47413">
    <property type="entry name" value="lambda repressor-like DNA-binding domains"/>
    <property type="match status" value="1"/>
</dbReference>
<keyword evidence="3" id="KW-0804">Transcription</keyword>
<dbReference type="InterPro" id="IPR001387">
    <property type="entry name" value="Cro/C1-type_HTH"/>
</dbReference>
<sequence length="109" mass="12444">MAANLLELQQMAQELNELGAMPDETLQRINARVRVREWRDRIGEVQVMNGEQIKAMRNRYGMSQSALAYTLSMSVESVSKWERGQIRPSGPALRLLNIIDARGPEVFTR</sequence>
<keyword evidence="1" id="KW-0805">Transcription regulation</keyword>
<dbReference type="PROSITE" id="PS50943">
    <property type="entry name" value="HTH_CROC1"/>
    <property type="match status" value="1"/>
</dbReference>
<dbReference type="AlphaFoldDB" id="A0AA50DN22"/>
<dbReference type="KEGG" id="epi:Q3V30_00345"/>
<feature type="domain" description="HTH cro/C1-type" evidence="4">
    <location>
        <begin position="53"/>
        <end position="106"/>
    </location>
</feature>
<reference evidence="5 6" key="1">
    <citation type="submission" date="2023-07" db="EMBL/GenBank/DDBJ databases">
        <title>Pathogenic bacteria of pear tree diseases.</title>
        <authorList>
            <person name="Zhang Z."/>
            <person name="He L."/>
            <person name="Huang R."/>
        </authorList>
    </citation>
    <scope>NUCLEOTIDE SEQUENCE [LARGE SCALE GENOMIC DNA]</scope>
    <source>
        <strain evidence="5 6">DE2</strain>
    </source>
</reference>
<dbReference type="PANTHER" id="PTHR36511:SF3">
    <property type="entry name" value="ANTITOXIN HIGA-2"/>
    <property type="match status" value="1"/>
</dbReference>
<dbReference type="InterPro" id="IPR010982">
    <property type="entry name" value="Lambda_DNA-bd_dom_sf"/>
</dbReference>
<dbReference type="Gene3D" id="1.10.260.40">
    <property type="entry name" value="lambda repressor-like DNA-binding domains"/>
    <property type="match status" value="1"/>
</dbReference>
<protein>
    <submittedName>
        <fullName evidence="5">Helix-turn-helix domain-containing protein</fullName>
    </submittedName>
</protein>
<dbReference type="InterPro" id="IPR052359">
    <property type="entry name" value="HTH-type_reg/antitoxin"/>
</dbReference>
<dbReference type="EMBL" id="CP132353">
    <property type="protein sequence ID" value="WLS79005.1"/>
    <property type="molecule type" value="Genomic_DNA"/>
</dbReference>
<keyword evidence="2" id="KW-0238">DNA-binding</keyword>
<dbReference type="PANTHER" id="PTHR36511">
    <property type="entry name" value="MERR FAMILY BACTERIAL REGULATORY PROTEIN"/>
    <property type="match status" value="1"/>
</dbReference>
<evidence type="ECO:0000313" key="6">
    <source>
        <dbReference type="Proteomes" id="UP001228139"/>
    </source>
</evidence>
<dbReference type="CDD" id="cd00093">
    <property type="entry name" value="HTH_XRE"/>
    <property type="match status" value="1"/>
</dbReference>
<dbReference type="GO" id="GO:0003677">
    <property type="term" value="F:DNA binding"/>
    <property type="evidence" value="ECO:0007669"/>
    <property type="project" value="UniProtKB-KW"/>
</dbReference>
<accession>A0AA50DN22</accession>
<organism evidence="5 6">
    <name type="scientific">Erwinia pyri</name>
    <dbReference type="NCBI Taxonomy" id="3062598"/>
    <lineage>
        <taxon>Bacteria</taxon>
        <taxon>Pseudomonadati</taxon>
        <taxon>Pseudomonadota</taxon>
        <taxon>Gammaproteobacteria</taxon>
        <taxon>Enterobacterales</taxon>
        <taxon>Erwiniaceae</taxon>
        <taxon>Erwinia</taxon>
    </lineage>
</organism>
<dbReference type="RefSeq" id="WP_306209384.1">
    <property type="nucleotide sequence ID" value="NZ_CP132353.1"/>
</dbReference>
<evidence type="ECO:0000256" key="1">
    <source>
        <dbReference type="ARBA" id="ARBA00023015"/>
    </source>
</evidence>
<evidence type="ECO:0000256" key="3">
    <source>
        <dbReference type="ARBA" id="ARBA00023163"/>
    </source>
</evidence>
<evidence type="ECO:0000256" key="2">
    <source>
        <dbReference type="ARBA" id="ARBA00023125"/>
    </source>
</evidence>
<gene>
    <name evidence="5" type="ORF">Q3V30_00345</name>
</gene>
<evidence type="ECO:0000259" key="4">
    <source>
        <dbReference type="PROSITE" id="PS50943"/>
    </source>
</evidence>
<proteinExistence type="predicted"/>
<name>A0AA50DN22_9GAMM</name>
<dbReference type="Pfam" id="PF01381">
    <property type="entry name" value="HTH_3"/>
    <property type="match status" value="1"/>
</dbReference>